<evidence type="ECO:0000256" key="3">
    <source>
        <dbReference type="ARBA" id="ARBA00022664"/>
    </source>
</evidence>
<dbReference type="InterPro" id="IPR005037">
    <property type="entry name" value="PRP38"/>
</dbReference>
<protein>
    <recommendedName>
        <fullName evidence="7">Pre-mRNA-splicing factor 38</fullName>
    </recommendedName>
</protein>
<evidence type="ECO:0000256" key="4">
    <source>
        <dbReference type="ARBA" id="ARBA00022728"/>
    </source>
</evidence>
<keyword evidence="5 7" id="KW-0508">mRNA splicing</keyword>
<dbReference type="PANTHER" id="PTHR23142">
    <property type="entry name" value="PRE-MRNA-SPLICING FACTOR 38A-RELATED"/>
    <property type="match status" value="1"/>
</dbReference>
<dbReference type="OrthoDB" id="190958at2759"/>
<dbReference type="FunCoup" id="A0A316W744">
    <property type="interactions" value="457"/>
</dbReference>
<dbReference type="STRING" id="1522189.A0A316W744"/>
<dbReference type="InParanoid" id="A0A316W744"/>
<evidence type="ECO:0000256" key="8">
    <source>
        <dbReference type="SAM" id="MobiDB-lite"/>
    </source>
</evidence>
<keyword evidence="4 7" id="KW-0747">Spliceosome</keyword>
<dbReference type="GO" id="GO:0005681">
    <property type="term" value="C:spliceosomal complex"/>
    <property type="evidence" value="ECO:0007669"/>
    <property type="project" value="UniProtKB-KW"/>
</dbReference>
<comment type="similarity">
    <text evidence="2 7">Belongs to the PRP38 family.</text>
</comment>
<keyword evidence="6 7" id="KW-0539">Nucleus</keyword>
<name>A0A316W744_9BASI</name>
<organism evidence="9 10">
    <name type="scientific">Ceraceosorus guamensis</name>
    <dbReference type="NCBI Taxonomy" id="1522189"/>
    <lineage>
        <taxon>Eukaryota</taxon>
        <taxon>Fungi</taxon>
        <taxon>Dikarya</taxon>
        <taxon>Basidiomycota</taxon>
        <taxon>Ustilaginomycotina</taxon>
        <taxon>Exobasidiomycetes</taxon>
        <taxon>Ceraceosorales</taxon>
        <taxon>Ceraceosoraceae</taxon>
        <taxon>Ceraceosorus</taxon>
    </lineage>
</organism>
<evidence type="ECO:0000313" key="10">
    <source>
        <dbReference type="Proteomes" id="UP000245783"/>
    </source>
</evidence>
<dbReference type="AlphaFoldDB" id="A0A316W744"/>
<gene>
    <name evidence="9" type="ORF">IE81DRAFT_319919</name>
</gene>
<reference evidence="9 10" key="1">
    <citation type="journal article" date="2018" name="Mol. Biol. Evol.">
        <title>Broad Genomic Sampling Reveals a Smut Pathogenic Ancestry of the Fungal Clade Ustilaginomycotina.</title>
        <authorList>
            <person name="Kijpornyongpan T."/>
            <person name="Mondo S.J."/>
            <person name="Barry K."/>
            <person name="Sandor L."/>
            <person name="Lee J."/>
            <person name="Lipzen A."/>
            <person name="Pangilinan J."/>
            <person name="LaButti K."/>
            <person name="Hainaut M."/>
            <person name="Henrissat B."/>
            <person name="Grigoriev I.V."/>
            <person name="Spatafora J.W."/>
            <person name="Aime M.C."/>
        </authorList>
    </citation>
    <scope>NUCLEOTIDE SEQUENCE [LARGE SCALE GENOMIC DNA]</scope>
    <source>
        <strain evidence="9 10">MCA 4658</strain>
    </source>
</reference>
<comment type="subcellular location">
    <subcellularLocation>
        <location evidence="1 7">Nucleus</location>
    </subcellularLocation>
</comment>
<dbReference type="Proteomes" id="UP000245783">
    <property type="component" value="Unassembled WGS sequence"/>
</dbReference>
<feature type="compositionally biased region" description="Basic and acidic residues" evidence="8">
    <location>
        <begin position="210"/>
        <end position="234"/>
    </location>
</feature>
<keyword evidence="3 7" id="KW-0507">mRNA processing</keyword>
<feature type="region of interest" description="Disordered" evidence="8">
    <location>
        <begin position="194"/>
        <end position="314"/>
    </location>
</feature>
<evidence type="ECO:0000256" key="5">
    <source>
        <dbReference type="ARBA" id="ARBA00023187"/>
    </source>
</evidence>
<feature type="compositionally biased region" description="Low complexity" evidence="8">
    <location>
        <begin position="288"/>
        <end position="299"/>
    </location>
</feature>
<evidence type="ECO:0000256" key="2">
    <source>
        <dbReference type="ARBA" id="ARBA00006164"/>
    </source>
</evidence>
<dbReference type="EMBL" id="KZ819354">
    <property type="protein sequence ID" value="PWN45632.1"/>
    <property type="molecule type" value="Genomic_DNA"/>
</dbReference>
<evidence type="ECO:0000313" key="9">
    <source>
        <dbReference type="EMBL" id="PWN45632.1"/>
    </source>
</evidence>
<comment type="function">
    <text evidence="7">Required for pre-mRNA splicing.</text>
</comment>
<dbReference type="GO" id="GO:0000398">
    <property type="term" value="P:mRNA splicing, via spliceosome"/>
    <property type="evidence" value="ECO:0007669"/>
    <property type="project" value="UniProtKB-UniRule"/>
</dbReference>
<dbReference type="GeneID" id="37034737"/>
<evidence type="ECO:0000256" key="6">
    <source>
        <dbReference type="ARBA" id="ARBA00023242"/>
    </source>
</evidence>
<dbReference type="RefSeq" id="XP_025372792.1">
    <property type="nucleotide sequence ID" value="XM_025512867.1"/>
</dbReference>
<dbReference type="Pfam" id="PF03371">
    <property type="entry name" value="PRP38"/>
    <property type="match status" value="1"/>
</dbReference>
<feature type="compositionally biased region" description="Acidic residues" evidence="8">
    <location>
        <begin position="243"/>
        <end position="260"/>
    </location>
</feature>
<accession>A0A316W744</accession>
<keyword evidence="10" id="KW-1185">Reference proteome</keyword>
<evidence type="ECO:0000256" key="1">
    <source>
        <dbReference type="ARBA" id="ARBA00004123"/>
    </source>
</evidence>
<evidence type="ECO:0000256" key="7">
    <source>
        <dbReference type="RuleBase" id="RU367025"/>
    </source>
</evidence>
<sequence>MANRTAKGALHVRGTNPQHLIEKVVRSRIYDSIYWKEHCFALTAESLIPLAADLKYVGGTYGGAIKPSEYLCLVCKLLQLQPEKEIVLEYLKADDLKYLRAVAAMYVRMVFSSVEVYELLEPMLNDYHKLRWRDMDGSYRLTHMDVFIDELLTLDRVADLILPRLARRDVLEETEGLAPRRSKLEDALLGTNAEYAPDREAYPSGDESDDSVRERLKERRAKEARASDVRKQRQVEQMQVDGAQEEDKEELYASQEDDSDGERYVSRSPSGSVSPDRAQERGGGGYASRSPSRTSSPQSDAGYVSRSPSRSPDR</sequence>
<proteinExistence type="inferred from homology"/>